<dbReference type="FunFam" id="3.40.1390.30:FF:000001">
    <property type="entry name" value="GTP cyclohydrolase 1 type 2"/>
    <property type="match status" value="1"/>
</dbReference>
<dbReference type="GO" id="GO:0016787">
    <property type="term" value="F:hydrolase activity"/>
    <property type="evidence" value="ECO:0007669"/>
    <property type="project" value="UniProtKB-KW"/>
</dbReference>
<dbReference type="Pfam" id="PF01784">
    <property type="entry name" value="DUF34_NIF3"/>
    <property type="match status" value="1"/>
</dbReference>
<evidence type="ECO:0000256" key="2">
    <source>
        <dbReference type="ARBA" id="ARBA00019069"/>
    </source>
</evidence>
<reference evidence="5" key="1">
    <citation type="submission" date="2020-04" db="EMBL/GenBank/DDBJ databases">
        <authorList>
            <person name="Neveu A P."/>
        </authorList>
    </citation>
    <scope>NUCLEOTIDE SEQUENCE</scope>
    <source>
        <tissue evidence="5">Whole embryo</tissue>
    </source>
</reference>
<feature type="binding site" evidence="4">
    <location>
        <position position="301"/>
    </location>
    <ligand>
        <name>a divalent metal cation</name>
        <dbReference type="ChEBI" id="CHEBI:60240"/>
        <label>1</label>
    </ligand>
</feature>
<dbReference type="Gene3D" id="3.40.1390.30">
    <property type="entry name" value="NIF3 (NGG1p interacting factor 3)-like"/>
    <property type="match status" value="1"/>
</dbReference>
<evidence type="ECO:0000313" key="5">
    <source>
        <dbReference type="EMBL" id="CAB3264327.1"/>
    </source>
</evidence>
<feature type="binding site" evidence="4">
    <location>
        <position position="104"/>
    </location>
    <ligand>
        <name>a divalent metal cation</name>
        <dbReference type="ChEBI" id="CHEBI:60240"/>
        <label>1</label>
    </ligand>
</feature>
<keyword evidence="5" id="KW-0378">Hydrolase</keyword>
<dbReference type="InterPro" id="IPR002678">
    <property type="entry name" value="DUF34/NIF3"/>
</dbReference>
<dbReference type="GO" id="GO:0046872">
    <property type="term" value="F:metal ion binding"/>
    <property type="evidence" value="ECO:0007669"/>
    <property type="project" value="UniProtKB-KW"/>
</dbReference>
<dbReference type="PANTHER" id="PTHR13799:SF13">
    <property type="entry name" value="NIF3-LIKE PROTEIN 1"/>
    <property type="match status" value="1"/>
</dbReference>
<feature type="binding site" evidence="4">
    <location>
        <position position="305"/>
    </location>
    <ligand>
        <name>a divalent metal cation</name>
        <dbReference type="ChEBI" id="CHEBI:60240"/>
        <label>1</label>
    </ligand>
</feature>
<comment type="similarity">
    <text evidence="1 3">Belongs to the GTP cyclohydrolase I type 2/NIF3 family.</text>
</comment>
<feature type="binding site" evidence="4">
    <location>
        <position position="66"/>
    </location>
    <ligand>
        <name>a divalent metal cation</name>
        <dbReference type="ChEBI" id="CHEBI:60240"/>
        <label>1</label>
    </ligand>
</feature>
<organism evidence="5">
    <name type="scientific">Phallusia mammillata</name>
    <dbReference type="NCBI Taxonomy" id="59560"/>
    <lineage>
        <taxon>Eukaryota</taxon>
        <taxon>Metazoa</taxon>
        <taxon>Chordata</taxon>
        <taxon>Tunicata</taxon>
        <taxon>Ascidiacea</taxon>
        <taxon>Phlebobranchia</taxon>
        <taxon>Ascidiidae</taxon>
        <taxon>Phallusia</taxon>
    </lineage>
</organism>
<name>A0A6F9DLK8_9ASCI</name>
<proteinExistence type="evidence at transcript level"/>
<sequence>MNLNAVVSVLDNIAPTKHAAGWDNVGLLVEPTQPHIIKKIMLTNDLTPTVMEECVVESVNMVISYHPPIFNALKRLTSSSWKEKVIVTAIENRIAVYSPHTAWDAIDGGVNDWLSKCLGDLEFSKPLQCNEITLKTSLSFDIDLSVPIDVAFTNELKELFTVTQDIIGENLARLTVTLNESDQQKITSLGKKFSQDIQFWRGTPAIKLPLPNIGSGRLCKLASPATISSLIENIKSYLGISHVRLALAEGSSIVKTVALCAGAGSSVLKGVKADLYLTGEMSHHDVLDAVCNGTSVVLCEHTNTERGFLKVMSDQLSILKDINVIISKKDEDPLKVY</sequence>
<dbReference type="GO" id="GO:0005739">
    <property type="term" value="C:mitochondrion"/>
    <property type="evidence" value="ECO:0007669"/>
    <property type="project" value="TreeGrafter"/>
</dbReference>
<dbReference type="InterPro" id="IPR017222">
    <property type="entry name" value="DUF34/NIF3_animal"/>
</dbReference>
<evidence type="ECO:0000256" key="1">
    <source>
        <dbReference type="ARBA" id="ARBA00006964"/>
    </source>
</evidence>
<keyword evidence="4" id="KW-0479">Metal-binding</keyword>
<gene>
    <name evidence="5" type="primary">Nif3l1</name>
</gene>
<evidence type="ECO:0000256" key="4">
    <source>
        <dbReference type="PIRSR" id="PIRSR602678-1"/>
    </source>
</evidence>
<dbReference type="EMBL" id="LR788465">
    <property type="protein sequence ID" value="CAB3264327.1"/>
    <property type="molecule type" value="mRNA"/>
</dbReference>
<dbReference type="NCBIfam" id="TIGR00486">
    <property type="entry name" value="YbgI_SA1388"/>
    <property type="match status" value="1"/>
</dbReference>
<dbReference type="PANTHER" id="PTHR13799">
    <property type="entry name" value="NGG1 INTERACTING FACTOR 3"/>
    <property type="match status" value="1"/>
</dbReference>
<protein>
    <recommendedName>
        <fullName evidence="2 3">NIF3-like protein 1</fullName>
    </recommendedName>
</protein>
<dbReference type="InterPro" id="IPR036069">
    <property type="entry name" value="DUF34/NIF3_sf"/>
</dbReference>
<dbReference type="PIRSF" id="PIRSF037490">
    <property type="entry name" value="UCP037490_NIF3_euk"/>
    <property type="match status" value="1"/>
</dbReference>
<dbReference type="AlphaFoldDB" id="A0A6F9DLK8"/>
<evidence type="ECO:0000256" key="3">
    <source>
        <dbReference type="PIRNR" id="PIRNR037490"/>
    </source>
</evidence>
<dbReference type="SUPFAM" id="SSF102705">
    <property type="entry name" value="NIF3 (NGG1p interacting factor 3)-like"/>
    <property type="match status" value="1"/>
</dbReference>
<accession>A0A6F9DLK8</accession>